<dbReference type="GO" id="GO:0003677">
    <property type="term" value="F:DNA binding"/>
    <property type="evidence" value="ECO:0007669"/>
    <property type="project" value="UniProtKB-KW"/>
</dbReference>
<keyword evidence="7" id="KW-0539">Nucleus</keyword>
<dbReference type="Gramene" id="OE9A023921T1">
    <property type="protein sequence ID" value="OE9A023921C1"/>
    <property type="gene ID" value="OE9A023921"/>
</dbReference>
<keyword evidence="5" id="KW-0238">DNA-binding</keyword>
<gene>
    <name evidence="9" type="ORF">OLEA9_A002608</name>
    <name evidence="10" type="ORF">OLEA9_A023921</name>
</gene>
<evidence type="ECO:0000313" key="9">
    <source>
        <dbReference type="EMBL" id="CAA3003525.1"/>
    </source>
</evidence>
<dbReference type="Gene3D" id="1.20.5.170">
    <property type="match status" value="1"/>
</dbReference>
<evidence type="ECO:0000313" key="11">
    <source>
        <dbReference type="Proteomes" id="UP000594638"/>
    </source>
</evidence>
<dbReference type="PROSITE" id="PS50217">
    <property type="entry name" value="BZIP"/>
    <property type="match status" value="1"/>
</dbReference>
<evidence type="ECO:0000256" key="6">
    <source>
        <dbReference type="ARBA" id="ARBA00023163"/>
    </source>
</evidence>
<evidence type="ECO:0000256" key="2">
    <source>
        <dbReference type="ARBA" id="ARBA00004389"/>
    </source>
</evidence>
<dbReference type="GO" id="GO:0003700">
    <property type="term" value="F:DNA-binding transcription factor activity"/>
    <property type="evidence" value="ECO:0007669"/>
    <property type="project" value="InterPro"/>
</dbReference>
<proteinExistence type="inferred from homology"/>
<evidence type="ECO:0000256" key="7">
    <source>
        <dbReference type="ARBA" id="ARBA00023242"/>
    </source>
</evidence>
<dbReference type="SUPFAM" id="SSF57959">
    <property type="entry name" value="Leucine zipper domain"/>
    <property type="match status" value="1"/>
</dbReference>
<reference evidence="9 11" key="1">
    <citation type="submission" date="2019-12" db="EMBL/GenBank/DDBJ databases">
        <authorList>
            <person name="Alioto T."/>
            <person name="Alioto T."/>
            <person name="Gomez Garrido J."/>
        </authorList>
    </citation>
    <scope>NUCLEOTIDE SEQUENCE [LARGE SCALE GENOMIC DNA]</scope>
</reference>
<dbReference type="PROSITE" id="PS00036">
    <property type="entry name" value="BZIP_BASIC"/>
    <property type="match status" value="1"/>
</dbReference>
<evidence type="ECO:0000313" key="10">
    <source>
        <dbReference type="EMBL" id="CAA3004035.1"/>
    </source>
</evidence>
<dbReference type="EMBL" id="CACTIH010006075">
    <property type="protein sequence ID" value="CAA3004035.1"/>
    <property type="molecule type" value="Genomic_DNA"/>
</dbReference>
<accession>A0A8S0TEJ2</accession>
<dbReference type="GO" id="GO:0005789">
    <property type="term" value="C:endoplasmic reticulum membrane"/>
    <property type="evidence" value="ECO:0007669"/>
    <property type="project" value="UniProtKB-SubCell"/>
</dbReference>
<dbReference type="EMBL" id="CACTIH010005979">
    <property type="protein sequence ID" value="CAA3003525.1"/>
    <property type="molecule type" value="Genomic_DNA"/>
</dbReference>
<protein>
    <submittedName>
        <fullName evidence="9">BZIP transcription factor 60</fullName>
    </submittedName>
</protein>
<dbReference type="OrthoDB" id="674948at2759"/>
<evidence type="ECO:0000256" key="4">
    <source>
        <dbReference type="ARBA" id="ARBA00023015"/>
    </source>
</evidence>
<sequence length="287" mass="32255">MIEYGAIEDEQVDWDHVNFDIFDETAADELYPNSSSDVRTLPIEQLQLNYMANQEELFDADEFLLDVLLDSPAESGSDQAGEVIIVPKAKNLVEKAHENQADVLPAENNFVDVVDDDDDDPIAKKRKRQMRNRDAAVKSRERKKMYVRDLKMKSKCYEAECKRLGMLLQCCISENQALRLSLHNKAFDASVTGQESAVLLLESLLLGSLLRFLGIICLLILPGHLKSTLEADLVGTVDSEEQGKVYPRKRGTEVFRVPGLKSYMIGKSYKASRSRIKVRSTALVAVV</sequence>
<name>A0A8S0TEJ2_OLEEU</name>
<dbReference type="PANTHER" id="PTHR47416">
    <property type="entry name" value="BASIC-LEUCINE ZIPPER TRANSCRIPTION FACTOR F-RELATED"/>
    <property type="match status" value="1"/>
</dbReference>
<comment type="caution">
    <text evidence="9">The sequence shown here is derived from an EMBL/GenBank/DDBJ whole genome shotgun (WGS) entry which is preliminary data.</text>
</comment>
<keyword evidence="6" id="KW-0804">Transcription</keyword>
<comment type="subcellular location">
    <subcellularLocation>
        <location evidence="2">Endoplasmic reticulum membrane</location>
        <topology evidence="2">Single-pass membrane protein</topology>
    </subcellularLocation>
    <subcellularLocation>
        <location evidence="1">Nucleus</location>
    </subcellularLocation>
</comment>
<dbReference type="SMART" id="SM00338">
    <property type="entry name" value="BRLZ"/>
    <property type="match status" value="1"/>
</dbReference>
<dbReference type="InterPro" id="IPR046347">
    <property type="entry name" value="bZIP_sf"/>
</dbReference>
<feature type="domain" description="BZIP" evidence="8">
    <location>
        <begin position="122"/>
        <end position="164"/>
    </location>
</feature>
<dbReference type="Pfam" id="PF00170">
    <property type="entry name" value="bZIP_1"/>
    <property type="match status" value="1"/>
</dbReference>
<keyword evidence="11" id="KW-1185">Reference proteome</keyword>
<evidence type="ECO:0000256" key="5">
    <source>
        <dbReference type="ARBA" id="ARBA00023125"/>
    </source>
</evidence>
<comment type="similarity">
    <text evidence="3">Belongs to the bZIP family.</text>
</comment>
<dbReference type="AlphaFoldDB" id="A0A8S0TEJ2"/>
<dbReference type="Gramene" id="OE9A002608T1">
    <property type="protein sequence ID" value="OE9A002608C1"/>
    <property type="gene ID" value="OE9A002608"/>
</dbReference>
<dbReference type="GO" id="GO:0005634">
    <property type="term" value="C:nucleus"/>
    <property type="evidence" value="ECO:0007669"/>
    <property type="project" value="UniProtKB-SubCell"/>
</dbReference>
<dbReference type="Proteomes" id="UP000594638">
    <property type="component" value="Unassembled WGS sequence"/>
</dbReference>
<keyword evidence="4" id="KW-0805">Transcription regulation</keyword>
<evidence type="ECO:0000256" key="3">
    <source>
        <dbReference type="ARBA" id="ARBA00007163"/>
    </source>
</evidence>
<dbReference type="InterPro" id="IPR004827">
    <property type="entry name" value="bZIP"/>
</dbReference>
<dbReference type="CDD" id="cd14704">
    <property type="entry name" value="bZIP_HY5-like"/>
    <property type="match status" value="1"/>
</dbReference>
<evidence type="ECO:0000259" key="8">
    <source>
        <dbReference type="PROSITE" id="PS50217"/>
    </source>
</evidence>
<dbReference type="PANTHER" id="PTHR47416:SF8">
    <property type="entry name" value="BASIC-LEUCINE ZIPPER TRANSCRIPTION FACTOR E-RELATED"/>
    <property type="match status" value="1"/>
</dbReference>
<evidence type="ECO:0000256" key="1">
    <source>
        <dbReference type="ARBA" id="ARBA00004123"/>
    </source>
</evidence>
<organism evidence="9 11">
    <name type="scientific">Olea europaea subsp. europaea</name>
    <dbReference type="NCBI Taxonomy" id="158383"/>
    <lineage>
        <taxon>Eukaryota</taxon>
        <taxon>Viridiplantae</taxon>
        <taxon>Streptophyta</taxon>
        <taxon>Embryophyta</taxon>
        <taxon>Tracheophyta</taxon>
        <taxon>Spermatophyta</taxon>
        <taxon>Magnoliopsida</taxon>
        <taxon>eudicotyledons</taxon>
        <taxon>Gunneridae</taxon>
        <taxon>Pentapetalae</taxon>
        <taxon>asterids</taxon>
        <taxon>lamiids</taxon>
        <taxon>Lamiales</taxon>
        <taxon>Oleaceae</taxon>
        <taxon>Oleeae</taxon>
        <taxon>Olea</taxon>
    </lineage>
</organism>